<reference key="2">
    <citation type="submission" date="2011-10" db="EMBL/GenBank/DDBJ databases">
        <title>The genome and transcriptome sequence of Clonorchis sinensis provide insights into the carcinogenic liver fluke.</title>
        <authorList>
            <person name="Wang X."/>
            <person name="Huang Y."/>
            <person name="Chen W."/>
            <person name="Liu H."/>
            <person name="Guo L."/>
            <person name="Chen Y."/>
            <person name="Luo F."/>
            <person name="Zhou W."/>
            <person name="Sun J."/>
            <person name="Mao Q."/>
            <person name="Liang P."/>
            <person name="Zhou C."/>
            <person name="Tian Y."/>
            <person name="Men J."/>
            <person name="Lv X."/>
            <person name="Huang L."/>
            <person name="Zhou J."/>
            <person name="Hu Y."/>
            <person name="Li R."/>
            <person name="Zhang F."/>
            <person name="Lei H."/>
            <person name="Li X."/>
            <person name="Hu X."/>
            <person name="Liang C."/>
            <person name="Xu J."/>
            <person name="Wu Z."/>
            <person name="Yu X."/>
        </authorList>
    </citation>
    <scope>NUCLEOTIDE SEQUENCE</scope>
    <source>
        <strain>Henan</strain>
    </source>
</reference>
<feature type="region of interest" description="Disordered" evidence="1">
    <location>
        <begin position="97"/>
        <end position="135"/>
    </location>
</feature>
<dbReference type="Proteomes" id="UP000008909">
    <property type="component" value="Unassembled WGS sequence"/>
</dbReference>
<feature type="compositionally biased region" description="Polar residues" evidence="1">
    <location>
        <begin position="98"/>
        <end position="109"/>
    </location>
</feature>
<sequence>LSYSGEASRCSWICRGGWQWVSQPVPFWPIRVYLEERDLRRQLGESIILPIFKKDTHNEFSSHGVNLTPVTTKPLGSIVFRVTAERESLTYFGCAPASEQQQLQPNTDSFIKPEPSDSASETEMSNPSEHPLVVQQQRTRPLRWLGHILCMPEDRLRRRADLPSPVLNRSDRELSPSVRNYPISEQTEHAIAYNAWLYAPHSRFPMMETAAAGTNVPMFLNIPVTIQREALEVMKNFTYLDSCTSFEGSASDEASARISKARIKLPKLCHLWHQKRTSLDPRTAGWKLMNRQKGVKENTKSLGAFGTCAPEAEDDIRVTHKCSVLSPTYRSEPYLRELSQRQTLFHLSGCIENTSTEHRPKWKSLNTYRPPACPMDINSGNGVGTEPSRNPASDWTEIIIEIPNKILYSHSSLLHCFNQPWNQNIFGGKDTCLNPWDVNHLDRISRAT</sequence>
<evidence type="ECO:0000313" key="3">
    <source>
        <dbReference type="Proteomes" id="UP000008909"/>
    </source>
</evidence>
<accession>G7Y5P4</accession>
<evidence type="ECO:0000313" key="2">
    <source>
        <dbReference type="EMBL" id="GAA48280.1"/>
    </source>
</evidence>
<protein>
    <submittedName>
        <fullName evidence="2">Uncharacterized protein</fullName>
    </submittedName>
</protein>
<keyword evidence="3" id="KW-1185">Reference proteome</keyword>
<name>G7Y5P4_CLOSI</name>
<proteinExistence type="predicted"/>
<dbReference type="EMBL" id="DF142879">
    <property type="protein sequence ID" value="GAA48280.1"/>
    <property type="molecule type" value="Genomic_DNA"/>
</dbReference>
<feature type="compositionally biased region" description="Polar residues" evidence="1">
    <location>
        <begin position="117"/>
        <end position="135"/>
    </location>
</feature>
<feature type="non-terminal residue" evidence="2">
    <location>
        <position position="1"/>
    </location>
</feature>
<dbReference type="AlphaFoldDB" id="G7Y5P4"/>
<reference evidence="2" key="1">
    <citation type="journal article" date="2011" name="Genome Biol.">
        <title>The draft genome of the carcinogenic human liver fluke Clonorchis sinensis.</title>
        <authorList>
            <person name="Wang X."/>
            <person name="Chen W."/>
            <person name="Huang Y."/>
            <person name="Sun J."/>
            <person name="Men J."/>
            <person name="Liu H."/>
            <person name="Luo F."/>
            <person name="Guo L."/>
            <person name="Lv X."/>
            <person name="Deng C."/>
            <person name="Zhou C."/>
            <person name="Fan Y."/>
            <person name="Li X."/>
            <person name="Huang L."/>
            <person name="Hu Y."/>
            <person name="Liang C."/>
            <person name="Hu X."/>
            <person name="Xu J."/>
            <person name="Yu X."/>
        </authorList>
    </citation>
    <scope>NUCLEOTIDE SEQUENCE [LARGE SCALE GENOMIC DNA]</scope>
    <source>
        <strain evidence="2">Henan</strain>
    </source>
</reference>
<gene>
    <name evidence="2" type="ORF">CLF_101410</name>
</gene>
<organism evidence="2 3">
    <name type="scientific">Clonorchis sinensis</name>
    <name type="common">Chinese liver fluke</name>
    <dbReference type="NCBI Taxonomy" id="79923"/>
    <lineage>
        <taxon>Eukaryota</taxon>
        <taxon>Metazoa</taxon>
        <taxon>Spiralia</taxon>
        <taxon>Lophotrochozoa</taxon>
        <taxon>Platyhelminthes</taxon>
        <taxon>Trematoda</taxon>
        <taxon>Digenea</taxon>
        <taxon>Opisthorchiida</taxon>
        <taxon>Opisthorchiata</taxon>
        <taxon>Opisthorchiidae</taxon>
        <taxon>Clonorchis</taxon>
    </lineage>
</organism>
<evidence type="ECO:0000256" key="1">
    <source>
        <dbReference type="SAM" id="MobiDB-lite"/>
    </source>
</evidence>